<dbReference type="InterPro" id="IPR041679">
    <property type="entry name" value="DNA2/NAM7-like_C"/>
</dbReference>
<dbReference type="GO" id="GO:0031048">
    <property type="term" value="P:regulatory ncRNA-mediated heterochromatin formation"/>
    <property type="evidence" value="ECO:0007669"/>
    <property type="project" value="TreeGrafter"/>
</dbReference>
<dbReference type="Proteomes" id="UP000604046">
    <property type="component" value="Unassembled WGS sequence"/>
</dbReference>
<dbReference type="Pfam" id="PF26600">
    <property type="entry name" value="zf-CHCC_shd"/>
    <property type="match status" value="2"/>
</dbReference>
<organism evidence="4 5">
    <name type="scientific">Symbiodinium natans</name>
    <dbReference type="NCBI Taxonomy" id="878477"/>
    <lineage>
        <taxon>Eukaryota</taxon>
        <taxon>Sar</taxon>
        <taxon>Alveolata</taxon>
        <taxon>Dinophyceae</taxon>
        <taxon>Suessiales</taxon>
        <taxon>Symbiodiniaceae</taxon>
        <taxon>Symbiodinium</taxon>
    </lineage>
</organism>
<proteinExistence type="predicted"/>
<dbReference type="Pfam" id="PF26601">
    <property type="entry name" value="zf-CHCC_ins"/>
    <property type="match status" value="1"/>
</dbReference>
<dbReference type="Gene3D" id="3.40.50.300">
    <property type="entry name" value="P-loop containing nucleotide triphosphate hydrolases"/>
    <property type="match status" value="1"/>
</dbReference>
<dbReference type="SUPFAM" id="SSF52540">
    <property type="entry name" value="P-loop containing nucleoside triphosphate hydrolases"/>
    <property type="match status" value="1"/>
</dbReference>
<evidence type="ECO:0000259" key="3">
    <source>
        <dbReference type="Pfam" id="PF26601"/>
    </source>
</evidence>
<dbReference type="GO" id="GO:0031380">
    <property type="term" value="C:nuclear RNA-directed RNA polymerase complex"/>
    <property type="evidence" value="ECO:0007669"/>
    <property type="project" value="TreeGrafter"/>
</dbReference>
<dbReference type="PANTHER" id="PTHR10887:SF341">
    <property type="entry name" value="NFX1-TYPE ZINC FINGER-CONTAINING PROTEIN 1"/>
    <property type="match status" value="1"/>
</dbReference>
<dbReference type="Pfam" id="PF13087">
    <property type="entry name" value="AAA_12"/>
    <property type="match status" value="1"/>
</dbReference>
<dbReference type="OrthoDB" id="2423195at2759"/>
<dbReference type="InterPro" id="IPR047187">
    <property type="entry name" value="SF1_C_Upf1"/>
</dbReference>
<protein>
    <submittedName>
        <fullName evidence="4">Znfx1 protein</fullName>
    </submittedName>
</protein>
<dbReference type="PANTHER" id="PTHR10887">
    <property type="entry name" value="DNA2/NAM7 HELICASE FAMILY"/>
    <property type="match status" value="1"/>
</dbReference>
<sequence>MAIQVLFMVIHVSMFERLIRAPDEHRVPSAVLKVQRRMRSHICDLTREYYESIVAIEDHDVCSTRTIPGHLAKQSTYKGREVPGVQSHIFLWTHSGSQGKADVGMSKVNRQEADMAIWLAYYLVQCGVPKTSIVILTPYKGQLMLMRKILFLTNLPRDYCDEADIVIASLVVDEYSRTPFVKLVNRMIVLLSRARLGMYILGNTGYFENSRQEIKHWQRTFTLLQEPPASTDNADKRVETFDKPRVGPKLPLCCPQHPESTFDAERAKELQLGFCGITCQVRLPCNHPCGLKCHWPQEKHNKKCVAMVASPCARHEADITCESVFANSSFDALAECEATKHETIDEALRTYRCPVKVNVMLPCTHEKEMSCQDEEDIQSGQKSWPRCEEMSHTPSLDSRPCDNVNHASMLEVAAEALVALLAALGPQVPKCEQMVDYVPACEHMTRVKCWLKQAYQRDSAAQFVCPMKLDVKLPRCSHAAKVSCAENIQLQIWQGGRGPIRKGFLGM</sequence>
<comment type="caution">
    <text evidence="4">The sequence shown here is derived from an EMBL/GenBank/DDBJ whole genome shotgun (WGS) entry which is preliminary data.</text>
</comment>
<evidence type="ECO:0000313" key="5">
    <source>
        <dbReference type="Proteomes" id="UP000604046"/>
    </source>
</evidence>
<evidence type="ECO:0000259" key="2">
    <source>
        <dbReference type="Pfam" id="PF26600"/>
    </source>
</evidence>
<evidence type="ECO:0000313" key="4">
    <source>
        <dbReference type="EMBL" id="CAE7201469.1"/>
    </source>
</evidence>
<feature type="domain" description="Putative CHCC zinc finger" evidence="2">
    <location>
        <begin position="357"/>
        <end position="389"/>
    </location>
</feature>
<dbReference type="InterPro" id="IPR045055">
    <property type="entry name" value="DNA2/NAM7-like"/>
</dbReference>
<reference evidence="4" key="1">
    <citation type="submission" date="2021-02" db="EMBL/GenBank/DDBJ databases">
        <authorList>
            <person name="Dougan E. K."/>
            <person name="Rhodes N."/>
            <person name="Thang M."/>
            <person name="Chan C."/>
        </authorList>
    </citation>
    <scope>NUCLEOTIDE SEQUENCE</scope>
</reference>
<keyword evidence="5" id="KW-1185">Reference proteome</keyword>
<feature type="domain" description="Putative CHCC zinc finger" evidence="3">
    <location>
        <begin position="468"/>
        <end position="495"/>
    </location>
</feature>
<dbReference type="InterPro" id="IPR058255">
    <property type="entry name" value="zf-CHCC_ins"/>
</dbReference>
<dbReference type="InterPro" id="IPR058254">
    <property type="entry name" value="zf-CHCC_shd"/>
</dbReference>
<dbReference type="EMBL" id="CAJNDS010000394">
    <property type="protein sequence ID" value="CAE7201469.1"/>
    <property type="molecule type" value="Genomic_DNA"/>
</dbReference>
<evidence type="ECO:0000259" key="1">
    <source>
        <dbReference type="Pfam" id="PF13087"/>
    </source>
</evidence>
<dbReference type="AlphaFoldDB" id="A0A812JCE9"/>
<dbReference type="CDD" id="cd18808">
    <property type="entry name" value="SF1_C_Upf1"/>
    <property type="match status" value="1"/>
</dbReference>
<feature type="domain" description="DNA2/NAM7 helicase-like C-terminal" evidence="1">
    <location>
        <begin position="12"/>
        <end position="204"/>
    </location>
</feature>
<gene>
    <name evidence="4" type="primary">Znfx1</name>
    <name evidence="4" type="ORF">SNAT2548_LOCUS6039</name>
</gene>
<dbReference type="InterPro" id="IPR027417">
    <property type="entry name" value="P-loop_NTPase"/>
</dbReference>
<feature type="domain" description="Putative CHCC zinc finger" evidence="2">
    <location>
        <begin position="435"/>
        <end position="465"/>
    </location>
</feature>
<name>A0A812JCE9_9DINO</name>
<accession>A0A812JCE9</accession>